<sequence>MMAHADFIEFKASRSHSQYKLNSIDFDDFAYNLNKTIYNFQKSQEGKTIDKISKFRRAKSFLQVKNHESTNAIYQTFSRNAPGFDENETKELMELILQLEYLFILYHKFYPDQSNPILLTSYLNCLTYNKEKYFDNYTNDISETLQMSILRNSQQRIIEEKTDENLIKFLVNEINRRNKYKKNMQLIRSDLNKFQKLQQNYEIQRKTKQLEHTKSNLLVASLKITFQNDQNHSVNVRFPLIDKNKSLCLDFEKLLKQGDIHDLFKQWNNYIDITSSHSEITLLISIIQDLFQEDSWIIKSIVEQIQDEFIISTQKIVLQIGALTQFCPKCLTVYDRSHKEIAYLLQSKLQQQLSNFQINENLNIEKQVMIMQNSQEELQKEDQRHSLENALLQSNNLKMCLIPQGLMSQLFFIHRYCDDGSLVEEEEDQGQSQSQCQSQEQKQDSQSIKQLDNSQIKFNQQFVRQASRRTSLISFGYSEMQAEYSNFQPLRQKLTDMKIHSTVYMENMDKKEWKKIFDKIKQEKMQNKDFLKTKSISSNSSFDINCNDEKFLKQMKVFLQNQQMRRQ</sequence>
<reference evidence="2" key="1">
    <citation type="submission" date="2021-01" db="EMBL/GenBank/DDBJ databases">
        <authorList>
            <consortium name="Genoscope - CEA"/>
            <person name="William W."/>
        </authorList>
    </citation>
    <scope>NUCLEOTIDE SEQUENCE</scope>
</reference>
<keyword evidence="3" id="KW-1185">Reference proteome</keyword>
<accession>A0A8S1K4K6</accession>
<dbReference type="EMBL" id="CAJJDM010000011">
    <property type="protein sequence ID" value="CAD8050288.1"/>
    <property type="molecule type" value="Genomic_DNA"/>
</dbReference>
<gene>
    <name evidence="2" type="ORF">PPRIM_AZ9-3.1.T0140415</name>
</gene>
<feature type="compositionally biased region" description="Low complexity" evidence="1">
    <location>
        <begin position="430"/>
        <end position="449"/>
    </location>
</feature>
<feature type="region of interest" description="Disordered" evidence="1">
    <location>
        <begin position="427"/>
        <end position="449"/>
    </location>
</feature>
<name>A0A8S1K4K6_PARPR</name>
<evidence type="ECO:0000313" key="2">
    <source>
        <dbReference type="EMBL" id="CAD8050288.1"/>
    </source>
</evidence>
<dbReference type="Proteomes" id="UP000688137">
    <property type="component" value="Unassembled WGS sequence"/>
</dbReference>
<evidence type="ECO:0000313" key="3">
    <source>
        <dbReference type="Proteomes" id="UP000688137"/>
    </source>
</evidence>
<comment type="caution">
    <text evidence="2">The sequence shown here is derived from an EMBL/GenBank/DDBJ whole genome shotgun (WGS) entry which is preliminary data.</text>
</comment>
<dbReference type="AlphaFoldDB" id="A0A8S1K4K6"/>
<proteinExistence type="predicted"/>
<organism evidence="2 3">
    <name type="scientific">Paramecium primaurelia</name>
    <dbReference type="NCBI Taxonomy" id="5886"/>
    <lineage>
        <taxon>Eukaryota</taxon>
        <taxon>Sar</taxon>
        <taxon>Alveolata</taxon>
        <taxon>Ciliophora</taxon>
        <taxon>Intramacronucleata</taxon>
        <taxon>Oligohymenophorea</taxon>
        <taxon>Peniculida</taxon>
        <taxon>Parameciidae</taxon>
        <taxon>Paramecium</taxon>
    </lineage>
</organism>
<dbReference type="OMA" id="FQEDSWI"/>
<evidence type="ECO:0000256" key="1">
    <source>
        <dbReference type="SAM" id="MobiDB-lite"/>
    </source>
</evidence>
<protein>
    <submittedName>
        <fullName evidence="2">Uncharacterized protein</fullName>
    </submittedName>
</protein>